<keyword evidence="2" id="KW-0479">Metal-binding</keyword>
<dbReference type="EMBL" id="JAGJCB010000022">
    <property type="protein sequence ID" value="MBP0905412.1"/>
    <property type="molecule type" value="Genomic_DNA"/>
</dbReference>
<comment type="similarity">
    <text evidence="1">Belongs to the sulfatase family.</text>
</comment>
<dbReference type="InterPro" id="IPR017850">
    <property type="entry name" value="Alkaline_phosphatase_core_sf"/>
</dbReference>
<evidence type="ECO:0000256" key="2">
    <source>
        <dbReference type="ARBA" id="ARBA00022723"/>
    </source>
</evidence>
<evidence type="ECO:0000256" key="3">
    <source>
        <dbReference type="ARBA" id="ARBA00022801"/>
    </source>
</evidence>
<sequence length="519" mass="58838">MMIIILQCIFMQSNVYSQDKKPNIIYILADDLGIGDLTIYNENGKIPTPHLDKMGTEGMRFTDAHTTSSICTPSRYSILTGRYNWRTPLKEFIVLGNAPTLIRKDRLTVAKLLQENGYQTANIGKWHLGLNWSMKNNSPEFEHITDRRRDRLDFNQIDYSKPLKFGILDLGFDYSYAISTSLNMPPYVYLENDKATQIPTKITERSRKEFPFTAWMKGDIADDFKHDQVLPTFVNKAVSYIKEKANDEKPFFLYLPLPAPHSPVLPIDPWKGKSGINEYADFVMMVDDLMGDIFKTLKSQGIEENTMIIFTSDNGCAASTANIGILKKKNHNPSYIYSGSKGSYLEGGHRVPFLVKLPGKIQPNSVCDTTICTSDFMATIADLLNYQLKDNEAEDSYSMMPLLTQKGTYNRKATIHHDKYGIFAIRKGDWKLIVSPNSGIAPGGNQNKLTKPLPEYILYNLKTDVKESNNVAKQYPDKVKELKELLTQIIKDGRSTPGKIQQNDPISHAWPQAEFANLK</sequence>
<dbReference type="PROSITE" id="PS00523">
    <property type="entry name" value="SULFATASE_1"/>
    <property type="match status" value="1"/>
</dbReference>
<organism evidence="6 7">
    <name type="scientific">Mariniflexile gromovii</name>
    <dbReference type="NCBI Taxonomy" id="362523"/>
    <lineage>
        <taxon>Bacteria</taxon>
        <taxon>Pseudomonadati</taxon>
        <taxon>Bacteroidota</taxon>
        <taxon>Flavobacteriia</taxon>
        <taxon>Flavobacteriales</taxon>
        <taxon>Flavobacteriaceae</taxon>
        <taxon>Mariniflexile</taxon>
    </lineage>
</organism>
<dbReference type="Gene3D" id="3.30.1120.10">
    <property type="match status" value="1"/>
</dbReference>
<accession>A0ABS4BZC6</accession>
<dbReference type="RefSeq" id="WP_209656418.1">
    <property type="nucleotide sequence ID" value="NZ_JAGJCB010000022.1"/>
</dbReference>
<reference evidence="6 7" key="1">
    <citation type="submission" date="2021-04" db="EMBL/GenBank/DDBJ databases">
        <title>Mariniflexile gromovii gen. nov., sp. nov., a gliding bacterium isolated from the sea urchin Strongylocentrotus intermedius.</title>
        <authorList>
            <person name="Ko S."/>
            <person name="Le V."/>
            <person name="Ahn C.-Y."/>
            <person name="Oh H.-M."/>
        </authorList>
    </citation>
    <scope>NUCLEOTIDE SEQUENCE [LARGE SCALE GENOMIC DNA]</scope>
    <source>
        <strain evidence="6 7">KCTC 12570</strain>
    </source>
</reference>
<feature type="domain" description="Sulfatase N-terminal" evidence="5">
    <location>
        <begin position="22"/>
        <end position="386"/>
    </location>
</feature>
<evidence type="ECO:0000313" key="6">
    <source>
        <dbReference type="EMBL" id="MBP0905412.1"/>
    </source>
</evidence>
<keyword evidence="4" id="KW-0106">Calcium</keyword>
<dbReference type="PANTHER" id="PTHR42693:SF53">
    <property type="entry name" value="ENDO-4-O-SULFATASE"/>
    <property type="match status" value="1"/>
</dbReference>
<dbReference type="InterPro" id="IPR000917">
    <property type="entry name" value="Sulfatase_N"/>
</dbReference>
<dbReference type="Pfam" id="PF00884">
    <property type="entry name" value="Sulfatase"/>
    <property type="match status" value="1"/>
</dbReference>
<evidence type="ECO:0000259" key="5">
    <source>
        <dbReference type="Pfam" id="PF00884"/>
    </source>
</evidence>
<dbReference type="PANTHER" id="PTHR42693">
    <property type="entry name" value="ARYLSULFATASE FAMILY MEMBER"/>
    <property type="match status" value="1"/>
</dbReference>
<dbReference type="InterPro" id="IPR050738">
    <property type="entry name" value="Sulfatase"/>
</dbReference>
<evidence type="ECO:0000256" key="4">
    <source>
        <dbReference type="ARBA" id="ARBA00022837"/>
    </source>
</evidence>
<evidence type="ECO:0000313" key="7">
    <source>
        <dbReference type="Proteomes" id="UP000670776"/>
    </source>
</evidence>
<dbReference type="Gene3D" id="3.40.720.10">
    <property type="entry name" value="Alkaline Phosphatase, subunit A"/>
    <property type="match status" value="1"/>
</dbReference>
<evidence type="ECO:0000256" key="1">
    <source>
        <dbReference type="ARBA" id="ARBA00008779"/>
    </source>
</evidence>
<name>A0ABS4BZC6_9FLAO</name>
<dbReference type="CDD" id="cd16143">
    <property type="entry name" value="ARS_like"/>
    <property type="match status" value="1"/>
</dbReference>
<keyword evidence="7" id="KW-1185">Reference proteome</keyword>
<dbReference type="InterPro" id="IPR024607">
    <property type="entry name" value="Sulfatase_CS"/>
</dbReference>
<dbReference type="SUPFAM" id="SSF53649">
    <property type="entry name" value="Alkaline phosphatase-like"/>
    <property type="match status" value="1"/>
</dbReference>
<comment type="caution">
    <text evidence="6">The sequence shown here is derived from an EMBL/GenBank/DDBJ whole genome shotgun (WGS) entry which is preliminary data.</text>
</comment>
<gene>
    <name evidence="6" type="ORF">J8H85_16380</name>
</gene>
<dbReference type="Proteomes" id="UP000670776">
    <property type="component" value="Unassembled WGS sequence"/>
</dbReference>
<protein>
    <submittedName>
        <fullName evidence="6">Arylsulfatase</fullName>
    </submittedName>
</protein>
<keyword evidence="3" id="KW-0378">Hydrolase</keyword>
<proteinExistence type="inferred from homology"/>
<dbReference type="PROSITE" id="PS00149">
    <property type="entry name" value="SULFATASE_2"/>
    <property type="match status" value="1"/>
</dbReference>